<dbReference type="SMART" id="SM00065">
    <property type="entry name" value="GAF"/>
    <property type="match status" value="1"/>
</dbReference>
<evidence type="ECO:0000256" key="14">
    <source>
        <dbReference type="PROSITE-ProRule" id="PRU00023"/>
    </source>
</evidence>
<dbReference type="InterPro" id="IPR003165">
    <property type="entry name" value="Piwi"/>
</dbReference>
<evidence type="ECO:0000256" key="3">
    <source>
        <dbReference type="ARBA" id="ARBA00022473"/>
    </source>
</evidence>
<evidence type="ECO:0000256" key="6">
    <source>
        <dbReference type="ARBA" id="ARBA00022737"/>
    </source>
</evidence>
<dbReference type="Gene3D" id="3.30.420.10">
    <property type="entry name" value="Ribonuclease H-like superfamily/Ribonuclease H"/>
    <property type="match status" value="1"/>
</dbReference>
<feature type="compositionally biased region" description="Polar residues" evidence="17">
    <location>
        <begin position="3276"/>
        <end position="3286"/>
    </location>
</feature>
<dbReference type="CDD" id="cd04658">
    <property type="entry name" value="Piwi_piwi-like_Euk"/>
    <property type="match status" value="1"/>
</dbReference>
<dbReference type="EC" id="3.1.4.-" evidence="16"/>
<feature type="compositionally biased region" description="Polar residues" evidence="17">
    <location>
        <begin position="3589"/>
        <end position="3607"/>
    </location>
</feature>
<feature type="repeat" description="ANK" evidence="14">
    <location>
        <begin position="1234"/>
        <end position="1266"/>
    </location>
</feature>
<evidence type="ECO:0000259" key="20">
    <source>
        <dbReference type="PROSITE" id="PS51845"/>
    </source>
</evidence>
<feature type="compositionally biased region" description="Low complexity" evidence="17">
    <location>
        <begin position="3565"/>
        <end position="3578"/>
    </location>
</feature>
<feature type="compositionally biased region" description="Low complexity" evidence="17">
    <location>
        <begin position="3344"/>
        <end position="3360"/>
    </location>
</feature>
<dbReference type="PRINTS" id="PR00387">
    <property type="entry name" value="PDIESTERASE1"/>
</dbReference>
<dbReference type="SMART" id="SM00322">
    <property type="entry name" value="KH"/>
    <property type="match status" value="1"/>
</dbReference>
<feature type="region of interest" description="Disordered" evidence="17">
    <location>
        <begin position="2514"/>
        <end position="2583"/>
    </location>
</feature>
<dbReference type="PROSITE" id="PS51845">
    <property type="entry name" value="PDEASE_I_2"/>
    <property type="match status" value="1"/>
</dbReference>
<dbReference type="PRINTS" id="PR01415">
    <property type="entry name" value="ANKYRIN"/>
</dbReference>
<evidence type="ECO:0000256" key="17">
    <source>
        <dbReference type="SAM" id="MobiDB-lite"/>
    </source>
</evidence>
<feature type="repeat" description="ANK" evidence="14">
    <location>
        <begin position="896"/>
        <end position="928"/>
    </location>
</feature>
<dbReference type="PANTHER" id="PTHR23206">
    <property type="entry name" value="MASK PROTEIN"/>
    <property type="match status" value="1"/>
</dbReference>
<dbReference type="InterPro" id="IPR029016">
    <property type="entry name" value="GAF-like_dom_sf"/>
</dbReference>
<feature type="domain" description="PAZ" evidence="18">
    <location>
        <begin position="4568"/>
        <end position="4674"/>
    </location>
</feature>
<feature type="repeat" description="ANK" evidence="14">
    <location>
        <begin position="2397"/>
        <end position="2429"/>
    </location>
</feature>
<feature type="compositionally biased region" description="Polar residues" evidence="17">
    <location>
        <begin position="2768"/>
        <end position="2779"/>
    </location>
</feature>
<dbReference type="InterPro" id="IPR004087">
    <property type="entry name" value="KH_dom"/>
</dbReference>
<feature type="compositionally biased region" description="Basic and acidic residues" evidence="17">
    <location>
        <begin position="4308"/>
        <end position="4317"/>
    </location>
</feature>
<dbReference type="Pfam" id="PF00023">
    <property type="entry name" value="Ank"/>
    <property type="match status" value="1"/>
</dbReference>
<keyword evidence="8 15" id="KW-0694">RNA-binding</keyword>
<evidence type="ECO:0000256" key="9">
    <source>
        <dbReference type="ARBA" id="ARBA00023043"/>
    </source>
</evidence>
<dbReference type="InterPro" id="IPR023174">
    <property type="entry name" value="PDEase_CS"/>
</dbReference>
<feature type="repeat" description="ANK" evidence="14">
    <location>
        <begin position="2296"/>
        <end position="2328"/>
    </location>
</feature>
<keyword evidence="3" id="KW-0217">Developmental protein</keyword>
<dbReference type="InterPro" id="IPR002073">
    <property type="entry name" value="PDEase_catalytic_dom"/>
</dbReference>
<dbReference type="SUPFAM" id="SSF55781">
    <property type="entry name" value="GAF domain-like"/>
    <property type="match status" value="1"/>
</dbReference>
<feature type="compositionally biased region" description="Basic residues" evidence="17">
    <location>
        <begin position="2521"/>
        <end position="2534"/>
    </location>
</feature>
<dbReference type="InterPro" id="IPR036397">
    <property type="entry name" value="RNaseH_sf"/>
</dbReference>
<evidence type="ECO:0000256" key="10">
    <source>
        <dbReference type="ARBA" id="ARBA00023054"/>
    </source>
</evidence>
<evidence type="ECO:0000256" key="8">
    <source>
        <dbReference type="ARBA" id="ARBA00022884"/>
    </source>
</evidence>
<evidence type="ECO:0000313" key="21">
    <source>
        <dbReference type="EMBL" id="CAD7567967.1"/>
    </source>
</evidence>
<feature type="compositionally biased region" description="Basic and acidic residues" evidence="17">
    <location>
        <begin position="18"/>
        <end position="30"/>
    </location>
</feature>
<dbReference type="Pfam" id="PF01590">
    <property type="entry name" value="GAF"/>
    <property type="match status" value="1"/>
</dbReference>
<keyword evidence="16" id="KW-0378">Hydrolase</keyword>
<feature type="repeat" description="ANK" evidence="14">
    <location>
        <begin position="1300"/>
        <end position="1332"/>
    </location>
</feature>
<dbReference type="InterPro" id="IPR004088">
    <property type="entry name" value="KH_dom_type_1"/>
</dbReference>
<dbReference type="Gene3D" id="1.10.1300.10">
    <property type="entry name" value="3'5'-cyclic nucleotide phosphodiesterase, catalytic domain"/>
    <property type="match status" value="1"/>
</dbReference>
<dbReference type="Pfam" id="PF00233">
    <property type="entry name" value="PDEase_I"/>
    <property type="match status" value="1"/>
</dbReference>
<feature type="compositionally biased region" description="Polar residues" evidence="17">
    <location>
        <begin position="8"/>
        <end position="17"/>
    </location>
</feature>
<feature type="repeat" description="ANK" evidence="14">
    <location>
        <begin position="1137"/>
        <end position="1169"/>
    </location>
</feature>
<evidence type="ECO:0000256" key="1">
    <source>
        <dbReference type="ARBA" id="ARBA00004496"/>
    </source>
</evidence>
<feature type="repeat" description="ANK" evidence="14">
    <location>
        <begin position="2194"/>
        <end position="2226"/>
    </location>
</feature>
<feature type="repeat" description="ANK" evidence="14">
    <location>
        <begin position="2160"/>
        <end position="2192"/>
    </location>
</feature>
<dbReference type="GO" id="GO:0046872">
    <property type="term" value="F:metal ion binding"/>
    <property type="evidence" value="ECO:0007669"/>
    <property type="project" value="UniProtKB-KW"/>
</dbReference>
<keyword evidence="9 14" id="KW-0040">ANK repeat</keyword>
<dbReference type="InterPro" id="IPR047373">
    <property type="entry name" value="KH-I_MASK"/>
</dbReference>
<feature type="repeat" description="ANK" evidence="14">
    <location>
        <begin position="2127"/>
        <end position="2159"/>
    </location>
</feature>
<dbReference type="SUPFAM" id="SSF53098">
    <property type="entry name" value="Ribonuclease H-like"/>
    <property type="match status" value="1"/>
</dbReference>
<feature type="compositionally biased region" description="Basic and acidic residues" evidence="17">
    <location>
        <begin position="2535"/>
        <end position="2551"/>
    </location>
</feature>
<feature type="region of interest" description="Disordered" evidence="17">
    <location>
        <begin position="3620"/>
        <end position="3645"/>
    </location>
</feature>
<dbReference type="GO" id="GO:0140965">
    <property type="term" value="P:secondary piRNA processing"/>
    <property type="evidence" value="ECO:0007669"/>
    <property type="project" value="UniProtKB-ARBA"/>
</dbReference>
<feature type="binding site" evidence="13">
    <location>
        <position position="457"/>
    </location>
    <ligand>
        <name>Zn(2+)</name>
        <dbReference type="ChEBI" id="CHEBI:29105"/>
        <label>2</label>
    </ligand>
</feature>
<proteinExistence type="inferred from homology"/>
<feature type="repeat" description="ANK" evidence="14">
    <location>
        <begin position="1104"/>
        <end position="1136"/>
    </location>
</feature>
<dbReference type="Gene3D" id="2.170.260.10">
    <property type="entry name" value="paz domain"/>
    <property type="match status" value="1"/>
</dbReference>
<dbReference type="SUPFAM" id="SSF109604">
    <property type="entry name" value="HD-domain/PDEase-like"/>
    <property type="match status" value="1"/>
</dbReference>
<feature type="binding site" evidence="13">
    <location>
        <position position="456"/>
    </location>
    <ligand>
        <name>Zn(2+)</name>
        <dbReference type="ChEBI" id="CHEBI:29105"/>
        <label>1</label>
    </ligand>
</feature>
<feature type="repeat" description="ANK" evidence="14">
    <location>
        <begin position="2364"/>
        <end position="2396"/>
    </location>
</feature>
<keyword evidence="7" id="KW-0221">Differentiation</keyword>
<dbReference type="FunFam" id="1.25.40.20:FF:000028">
    <property type="entry name" value="ankyrin repeat domain-containing protein 17 isoform X1"/>
    <property type="match status" value="1"/>
</dbReference>
<dbReference type="Gene3D" id="3.40.50.2300">
    <property type="match status" value="1"/>
</dbReference>
<dbReference type="SMART" id="SM00950">
    <property type="entry name" value="Piwi"/>
    <property type="match status" value="1"/>
</dbReference>
<dbReference type="SUPFAM" id="SSF54791">
    <property type="entry name" value="Eukaryotic type KH-domain (KH-domain type I)"/>
    <property type="match status" value="1"/>
</dbReference>
<dbReference type="PROSITE" id="PS00126">
    <property type="entry name" value="PDEASE_I_1"/>
    <property type="match status" value="1"/>
</dbReference>
<comment type="similarity">
    <text evidence="12">Belongs to the argonaute family. Piwi subfamily.</text>
</comment>
<feature type="region of interest" description="Disordered" evidence="17">
    <location>
        <begin position="7"/>
        <end position="71"/>
    </location>
</feature>
<dbReference type="FunFam" id="1.25.40.20:FF:000589">
    <property type="entry name" value="ankyrin repeat and KH domain-containing protein 1 isoform X2"/>
    <property type="match status" value="1"/>
</dbReference>
<feature type="compositionally biased region" description="Low complexity" evidence="17">
    <location>
        <begin position="31"/>
        <end position="44"/>
    </location>
</feature>
<dbReference type="InterPro" id="IPR036770">
    <property type="entry name" value="Ankyrin_rpt-contain_sf"/>
</dbReference>
<evidence type="ECO:0000259" key="19">
    <source>
        <dbReference type="PROSITE" id="PS50822"/>
    </source>
</evidence>
<feature type="repeat" description="ANK" evidence="14">
    <location>
        <begin position="1170"/>
        <end position="1202"/>
    </location>
</feature>
<feature type="region of interest" description="Disordered" evidence="17">
    <location>
        <begin position="3558"/>
        <end position="3583"/>
    </location>
</feature>
<feature type="region of interest" description="Disordered" evidence="17">
    <location>
        <begin position="3249"/>
        <end position="3360"/>
    </location>
</feature>
<dbReference type="Pfam" id="PF00013">
    <property type="entry name" value="KH_1"/>
    <property type="match status" value="1"/>
</dbReference>
<evidence type="ECO:0000256" key="15">
    <source>
        <dbReference type="PROSITE-ProRule" id="PRU00117"/>
    </source>
</evidence>
<dbReference type="InterPro" id="IPR002110">
    <property type="entry name" value="Ankyrin_rpt"/>
</dbReference>
<feature type="region of interest" description="Disordered" evidence="17">
    <location>
        <begin position="3748"/>
        <end position="3783"/>
    </location>
</feature>
<feature type="region of interest" description="Disordered" evidence="17">
    <location>
        <begin position="3589"/>
        <end position="3608"/>
    </location>
</feature>
<feature type="repeat" description="ANK" evidence="14">
    <location>
        <begin position="863"/>
        <end position="895"/>
    </location>
</feature>
<dbReference type="PROSITE" id="PS50088">
    <property type="entry name" value="ANK_REPEAT"/>
    <property type="match status" value="19"/>
</dbReference>
<dbReference type="SUPFAM" id="SSF101690">
    <property type="entry name" value="PAZ domain"/>
    <property type="match status" value="1"/>
</dbReference>
<feature type="repeat" description="ANK" evidence="14">
    <location>
        <begin position="2329"/>
        <end position="2361"/>
    </location>
</feature>
<dbReference type="Pfam" id="PF12796">
    <property type="entry name" value="Ank_2"/>
    <property type="match status" value="8"/>
</dbReference>
<feature type="repeat" description="ANK" evidence="14">
    <location>
        <begin position="1267"/>
        <end position="1299"/>
    </location>
</feature>
<dbReference type="Pfam" id="PF02170">
    <property type="entry name" value="PAZ"/>
    <property type="match status" value="1"/>
</dbReference>
<keyword evidence="5" id="KW-0140">cGMP</keyword>
<dbReference type="SMART" id="SM00949">
    <property type="entry name" value="PAZ"/>
    <property type="match status" value="1"/>
</dbReference>
<evidence type="ECO:0000256" key="5">
    <source>
        <dbReference type="ARBA" id="ARBA00022535"/>
    </source>
</evidence>
<feature type="binding site" evidence="13">
    <location>
        <position position="457"/>
    </location>
    <ligand>
        <name>Zn(2+)</name>
        <dbReference type="ChEBI" id="CHEBI:29105"/>
        <label>1</label>
    </ligand>
</feature>
<keyword evidence="11" id="KW-0943">RNA-mediated gene silencing</keyword>
<dbReference type="FunFam" id="3.30.450.40:FF:000007">
    <property type="entry name" value="Phosphodiesterase"/>
    <property type="match status" value="1"/>
</dbReference>
<evidence type="ECO:0000256" key="4">
    <source>
        <dbReference type="ARBA" id="ARBA00022490"/>
    </source>
</evidence>
<feature type="compositionally biased region" description="Low complexity" evidence="17">
    <location>
        <begin position="3434"/>
        <end position="3450"/>
    </location>
</feature>
<dbReference type="PANTHER" id="PTHR23206:SF8">
    <property type="entry name" value="ANKYRIN REPEAT AND KH DOMAIN-CONTAINING 1"/>
    <property type="match status" value="1"/>
</dbReference>
<dbReference type="FunFam" id="1.25.40.20:FF:000041">
    <property type="entry name" value="ankyrin repeat and KH domain-containing protein 1 isoform X1"/>
    <property type="match status" value="1"/>
</dbReference>
<evidence type="ECO:0000256" key="13">
    <source>
        <dbReference type="PIRSR" id="PIRSR623088-3"/>
    </source>
</evidence>
<dbReference type="InterPro" id="IPR003607">
    <property type="entry name" value="HD/PDEase_dom"/>
</dbReference>
<dbReference type="Pfam" id="PF02171">
    <property type="entry name" value="Piwi"/>
    <property type="match status" value="1"/>
</dbReference>
<feature type="region of interest" description="Disordered" evidence="17">
    <location>
        <begin position="4286"/>
        <end position="4317"/>
    </location>
</feature>
<dbReference type="InterPro" id="IPR012337">
    <property type="entry name" value="RNaseH-like_sf"/>
</dbReference>
<evidence type="ECO:0000259" key="18">
    <source>
        <dbReference type="PROSITE" id="PS50821"/>
    </source>
</evidence>
<dbReference type="FunFam" id="2.170.260.10:FF:000003">
    <property type="entry name" value="Piwi-like RNA-mediated gene silencing 2"/>
    <property type="match status" value="1"/>
</dbReference>
<organism evidence="21">
    <name type="scientific">Timema californicum</name>
    <name type="common">California timema</name>
    <name type="synonym">Walking stick</name>
    <dbReference type="NCBI Taxonomy" id="61474"/>
    <lineage>
        <taxon>Eukaryota</taxon>
        <taxon>Metazoa</taxon>
        <taxon>Ecdysozoa</taxon>
        <taxon>Arthropoda</taxon>
        <taxon>Hexapoda</taxon>
        <taxon>Insecta</taxon>
        <taxon>Pterygota</taxon>
        <taxon>Neoptera</taxon>
        <taxon>Polyneoptera</taxon>
        <taxon>Phasmatodea</taxon>
        <taxon>Timematodea</taxon>
        <taxon>Timematoidea</taxon>
        <taxon>Timematidae</taxon>
        <taxon>Timema</taxon>
    </lineage>
</organism>
<feature type="compositionally biased region" description="Low complexity" evidence="17">
    <location>
        <begin position="3249"/>
        <end position="3258"/>
    </location>
</feature>
<dbReference type="InterPro" id="IPR003100">
    <property type="entry name" value="PAZ_dom"/>
</dbReference>
<dbReference type="GO" id="GO:0004114">
    <property type="term" value="F:3',5'-cyclic-nucleotide phosphodiesterase activity"/>
    <property type="evidence" value="ECO:0007669"/>
    <property type="project" value="InterPro"/>
</dbReference>
<dbReference type="SUPFAM" id="SSF48403">
    <property type="entry name" value="Ankyrin repeat"/>
    <property type="match status" value="3"/>
</dbReference>
<dbReference type="SMART" id="SM00248">
    <property type="entry name" value="ANK"/>
    <property type="match status" value="26"/>
</dbReference>
<feature type="binding site" evidence="13">
    <location>
        <position position="567"/>
    </location>
    <ligand>
        <name>Zn(2+)</name>
        <dbReference type="ChEBI" id="CHEBI:29105"/>
        <label>1</label>
    </ligand>
</feature>
<dbReference type="InterPro" id="IPR051631">
    <property type="entry name" value="Ankyrin-KH/SAM_domain"/>
</dbReference>
<dbReference type="CDD" id="cd02845">
    <property type="entry name" value="PAZ_piwi_like"/>
    <property type="match status" value="1"/>
</dbReference>
<feature type="region of interest" description="Disordered" evidence="17">
    <location>
        <begin position="1438"/>
        <end position="1462"/>
    </location>
</feature>
<feature type="region of interest" description="Disordered" evidence="17">
    <location>
        <begin position="3419"/>
        <end position="3465"/>
    </location>
</feature>
<feature type="repeat" description="ANK" evidence="14">
    <location>
        <begin position="2262"/>
        <end position="2294"/>
    </location>
</feature>
<evidence type="ECO:0000256" key="2">
    <source>
        <dbReference type="ARBA" id="ARBA00007648"/>
    </source>
</evidence>
<keyword evidence="13 16" id="KW-0479">Metal-binding</keyword>
<feature type="repeat" description="ANK" evidence="14">
    <location>
        <begin position="1334"/>
        <end position="1360"/>
    </location>
</feature>
<dbReference type="InterPro" id="IPR036971">
    <property type="entry name" value="PDEase_catalytic_dom_sf"/>
</dbReference>
<dbReference type="InterPro" id="IPR036085">
    <property type="entry name" value="PAZ_dom_sf"/>
</dbReference>
<dbReference type="InterPro" id="IPR003018">
    <property type="entry name" value="GAF"/>
</dbReference>
<dbReference type="FunFam" id="3.30.420.10:FF:000014">
    <property type="entry name" value="Piwi-like RNA-mediated gene silencing 1"/>
    <property type="match status" value="1"/>
</dbReference>
<dbReference type="InterPro" id="IPR036612">
    <property type="entry name" value="KH_dom_type_1_sf"/>
</dbReference>
<dbReference type="PROSITE" id="PS50084">
    <property type="entry name" value="KH_TYPE_1"/>
    <property type="match status" value="1"/>
</dbReference>
<comment type="similarity">
    <text evidence="2 16">Belongs to the cyclic nucleotide phosphodiesterase family.</text>
</comment>
<feature type="repeat" description="ANK" evidence="14">
    <location>
        <begin position="2227"/>
        <end position="2259"/>
    </location>
</feature>
<dbReference type="CDD" id="cd22404">
    <property type="entry name" value="KH-I_MASK"/>
    <property type="match status" value="1"/>
</dbReference>
<dbReference type="GO" id="GO:0003723">
    <property type="term" value="F:RNA binding"/>
    <property type="evidence" value="ECO:0007669"/>
    <property type="project" value="UniProtKB-UniRule"/>
</dbReference>
<dbReference type="GO" id="GO:0005737">
    <property type="term" value="C:cytoplasm"/>
    <property type="evidence" value="ECO:0007669"/>
    <property type="project" value="UniProtKB-SubCell"/>
</dbReference>
<feature type="region of interest" description="Disordered" evidence="17">
    <location>
        <begin position="2736"/>
        <end position="2779"/>
    </location>
</feature>
<accession>A0A7R9P388</accession>
<keyword evidence="4" id="KW-0963">Cytoplasm</keyword>
<dbReference type="Pfam" id="PF23278">
    <property type="entry name" value="Piwi_N"/>
    <property type="match status" value="1"/>
</dbReference>
<dbReference type="FunFam" id="1.25.40.20:FF:000012">
    <property type="entry name" value="ankyrin repeat domain-containing protein 17 isoform X1"/>
    <property type="match status" value="1"/>
</dbReference>
<dbReference type="CDD" id="cd00077">
    <property type="entry name" value="HDc"/>
    <property type="match status" value="1"/>
</dbReference>
<comment type="subcellular location">
    <subcellularLocation>
        <location evidence="1">Cytoplasm</location>
    </subcellularLocation>
</comment>
<dbReference type="Gene3D" id="1.25.40.20">
    <property type="entry name" value="Ankyrin repeat-containing domain"/>
    <property type="match status" value="8"/>
</dbReference>
<name>A0A7R9P388_TIMCA</name>
<gene>
    <name evidence="21" type="ORF">TCMB3V08_LOCUS743</name>
</gene>
<feature type="domain" description="Piwi" evidence="19">
    <location>
        <begin position="4878"/>
        <end position="5173"/>
    </location>
</feature>
<evidence type="ECO:0000256" key="16">
    <source>
        <dbReference type="RuleBase" id="RU363067"/>
    </source>
</evidence>
<feature type="domain" description="PDEase" evidence="20">
    <location>
        <begin position="431"/>
        <end position="661"/>
    </location>
</feature>
<dbReference type="EMBL" id="OE179194">
    <property type="protein sequence ID" value="CAD7567967.1"/>
    <property type="molecule type" value="Genomic_DNA"/>
</dbReference>
<dbReference type="Gene3D" id="3.30.1370.10">
    <property type="entry name" value="K Homology domain, type 1"/>
    <property type="match status" value="1"/>
</dbReference>
<evidence type="ECO:0000256" key="11">
    <source>
        <dbReference type="ARBA" id="ARBA00023158"/>
    </source>
</evidence>
<keyword evidence="6" id="KW-0677">Repeat</keyword>
<evidence type="ECO:0000256" key="12">
    <source>
        <dbReference type="ARBA" id="ARBA00038291"/>
    </source>
</evidence>
<feature type="compositionally biased region" description="Low complexity" evidence="17">
    <location>
        <begin position="3287"/>
        <end position="3297"/>
    </location>
</feature>
<dbReference type="GO" id="GO:0030154">
    <property type="term" value="P:cell differentiation"/>
    <property type="evidence" value="ECO:0007669"/>
    <property type="project" value="UniProtKB-KW"/>
</dbReference>
<protein>
    <recommendedName>
        <fullName evidence="16">Phosphodiesterase</fullName>
        <ecNumber evidence="16">3.1.4.-</ecNumber>
    </recommendedName>
</protein>
<dbReference type="GO" id="GO:0007165">
    <property type="term" value="P:signal transduction"/>
    <property type="evidence" value="ECO:0007669"/>
    <property type="project" value="InterPro"/>
</dbReference>
<dbReference type="PROSITE" id="PS50821">
    <property type="entry name" value="PAZ"/>
    <property type="match status" value="1"/>
</dbReference>
<feature type="repeat" description="ANK" evidence="14">
    <location>
        <begin position="1071"/>
        <end position="1103"/>
    </location>
</feature>
<sequence>MYLLKMQNVAQGSTSDSQKLDKVNVLHDIGKSSTPISSNSSPTKSETETYSELQPRFMTDSSESEEDDVSENQADILHLCSSLHNKSGPQVQIKINNYLKAKTGSFVTFMIPLLKESEEAVVQVIGENVLDHELRFPFVDDSIQLAVKRRRSFKGSTKDLYTDLQNMLKTVINPLPDRYLNVPVPHPSQDIIALLVCLVDYDEIDNAEYMCTNLVQDCFRYCFGTIINSLAFEEEKRLKLQCQSLLLVARRLFSHLGHLPELLKEIMVEARRLTNAERCSLFLLDPDHQELVAKVFDGKDGKDEIRIQKDQGIAGYVVASGKLLNIRDAYKHPLFFKGMDEVTGFRTRNILCFPIRDEETVIGVAQLCNKIGGFHFDVFDEEVAEAFSIYCGISIMHSLVYKKIQDAQARSKLSNELMMYHMKVNDDDLKKNLKLIELGYLTSLEGLTLMVACICHDLDHRGTTNSFQMQSGTTLASLYSSEGSVMERHHLAQAICILNTEGCNIFDGLSQNDYTHSLDLLKEMILATDLAHHFKIFPEQQKLVDNYQKDDPNHKRLFIALLMTCCDLSDQTKSWKVTKNIALLIYKEFFSQGDLEKSMGSRPLDMMDRDKANIPQLQIQFLSDIIIPLFDTMKGIFPDSACLVEAARFNRDCWGRAVDLFANNWPEELSSLEILTDPELERQVESFVIDQAESDEEGRLESSKFLLSPEDAEHSVDPETQARLEALLEAAGIGKLSTADGKHLADPEVLRRLTSSVSCALDEAAAALTRMRSDNPRPQPETSRSLVEACTDGDVPTVRKLLTEGRSVHETTEEGESLLSLACSAGYYELAQHRALSGPSMNGVTREVLLAMHANVEDRGIKEDCTPLMEAASAGHVDIVRLLIMHGADVNAQSSTGNTPLMYACAGGHEDVVRTLLDAGANVEDHNENGHTPLMEAASAGHVGVSKSLAAGPACSRCCPLYLRSLLSLSPSLSGGWAATFSLDWRIRGAEGTLSSHHPYKYKLSGSLKAVLGSRLMSPGVPSANVSSVTSEQVGASASGSASPAFVYSGSPPCIILLDHGAGINTHSNEFKESALTLACYKGHLEMVRFLLEAGADQEHKTDEMHTALMEASMDGHVEVARLLLDSGAQVNMPTDSFESPLTLAACGGHVDLAMLLIERGANIEEVNDEGYTPLMEAAREGHEEMVALLLSQGANINAQTEETQETALTLACCGGFTDVADFLIKAEADLELGASTPLMEASQEGHIDLVRYLLESNADVHAQTQTGDTALTYACENGHTDVADLLLQFGANLEHESEGGRTPLMKACRAGHLCTVQFLISKHADVNRQTTNNDHTPLSLACAGGHLAVVELLLAQSADPFHKLKSWNCNYTNLVLQDNSTMLIEAAKGGHTSVVQLLLDYPHSIMMTTPHPQPQSSTGLHEVPDAVRVLPQEDLQVGSSATATPTSSNTATSTAQKTLLRPDRLTADALGENNLTSAEVQQVRNPPLGDGAGGNVLSSTQLPTCRVVKIDGSIQDKGSTQNATDSKGEKVEFQQKRCREEQILQKQHIFEELQSDCTQLQKLVVDDHLDVVKHLIKHSSEVSRSDNMGVECDMPLKPTSQQLLQDVPPQLGVLGATGVPGVTVSTATLVPGVQPLGLNIEIASQGMVLNSAMAGALFHQGPNNTISVHNAFYTGKNQTQISLQQQAPPSLQQQAQTLLTLSSATVKDLTPVNIVVGTPVISTVYPPLPPTTQQQQTISASADVVQGKLDGSDLSGILSDQSLCQLFPVGGDDGLSLEAADKLLERADTPELDFEEAMEEVAQTLAAANRNELKLSLPSLREQRNAEAYAAGVHDALASMQEDLARVEYIAVPTNGTTPLPAALQIVEEAGLRCNEDGKREDAKENVVDDVCRKKIATEARKEVQHAGGLQLQYQQYQLATGLQVAPNGVQLQTGGTLEVAGGIQITGAPGATQILNPRNLGGLQTVPGAPFQPLLLQAPQIAFPGCAATPSEPSSAPAPAQAIAAPATQYVQPTCSTHQVQVATQTATEKKIISAQTTPSGGGKGKKVRYPVQARQESKAVTPASFPALSPQQQQQNNYQIDPNTAVTAGVAGVAQFPTGHPCPATQCQQASFSCMDVDSETDSNHDTALTLACAGGHEELVELLLSRGADIEHRDKKGFTPLILAATAGHEKVVEILLNHGADIEAQSERTKDTPLSLACSGGRYEVVELLLTRGANKEHRNVSDYTPLSLAASGGYVNIIKLLLAHGAEINSRTGSKLGISPLMLAAMNGHTAAVKLLLDMGSDINAQIETNRNTALTLACFQGRHEVVSLLLDRKANVEHRAKTGLTPLMEAASGGYVEVGRVLLDKGADVNAPPVPSSRDTALTIAADKGHCRFVELLLSRGAQVEVKNKKGNSPLWLAANGGHLNVVELLYNAHADIDSQDNRKVSCLMAAFRKGHMKVVKWMVNHVTQFPSDQEMTRYISTVSDKELLEKCQECVKIIRVAKDHQAAKANKNATILLEELDMEKTREESKKAAAARRRERKKKKKLEKKEEKRKLHEENKKNEVLYQETEQTGKKSDDEEMERVEESERVGSGVDGDPKPLVKCREFIYSSWLGGIDPFSKTCKGEKEVACEGQPFMKIKGQSGVQNQNRNFKASKRLYKCNYCKKLGHKAADCWTKMANEKQVSMASEQTHAAAEEIVTLTSSSVSTLCAKLTRRDDVWCVDSGATTHMCRDKNSFLELTPTIKGSEARCGNTSPTTVDSPVRSGGDALDKEEGDSGIDANSQGSCSSNDVKSKSHIRAVFKFVYVTGFTQYYNNDHEKRKDKKKKKSCPVSSCSVVVGNCTTSNSSSSSKIEDKENLPLAACVPEAATSRSLTVLSKVKEPTLAPPVDSNDKPERRMRDLDTPISSSLYSNSQILTSEGGGKSGGNRGLMGLDRKLKGQLVFEASRPQHPAEREDFEATGNETYIPAPKGKKSYMNHYCDDGMSSAISAVGKNSMISSTSPKQGGKREEGWKEVVRKFMNSPFRSKKVSVPLNAISRVIGRGGSNINAIRGTTGAHIEVEKQSKGQGERIITIKYVLGAVKLMGSADATRQAHNLIAALIKDPDLDVQQLLPKPARVTLVSTSAWDKTSNSSKSKSKSCSISQVPMSLLGAGPAALLSKSLATGGPMPLIPTMRSASTSKLGGSFPTPVTRGTAPRLVAQAEKRAAAAAAAHLAAVANTKTTMSYTSAIMTSGRGTTKIVGPSTSQTFAAKLTETVPLTSSTTVLPSSHAKPTRMQVTAQHPLPSTPQVSPPQQHHSTATTTSSSSTVGSPKHIRPLPAASAPPSIPGQYQMTPSKAPFTNSSPALLSAPGRSTTPQQQDSVTQQVVTNTPQEYSLFNDTFTKQSMWGRENENNQKGMNFASVAATGANTGPGQGVSNAKFECVPPPQADAAKAPGYRGTAVCSPVSSKTSSNSTTPPSSYQGSNVYSEPGPGTAIAKPLLQPAVARPVSTGSLEGGVGQPSSSHIDSMTFTGRSVYPQAVGEMQPARSVMVSQASLDLYNSQSSSSVGGGYVPENSTASLLKMVQNNGGNVDTQQGQSQQQQQQQQQMMYHHQHHPLNFSQSQSSAPTNTTVTMSRLNPRAPDFSLHLANKTQQQQQQQQAPSMFNQAPGYHPRANMMPPSLPSSMSQQQNSNSAIGATFSFPMTKSSLGHYHPQNLPPNSNPAPNNGQRWPLYPQAYHHANHPPDILSYPGNVGTISQLATLANLAQQQPVDLLGLENGAQGGGGNSPVMSPSSPANTNPVGAVGEPSGHKMEDRKIAPIGMERANWKQFNATAGSGAPITDWMLGAGEPKLAAVSSWTGMTHAMDRHQMYPPRPNYGRLPPTDDLPHLMDASFQASHHPDSQHSYHNGSAAAAAALSNSLSLMHHALPLIPHYNMVADMGGPDNMKLEPPPNWDTARMDVSDKQHRFKFLGGKVCVDSNRPQTLHFRFNKLFAVGTFSSYAMQPIISIPDISMSVPRECIESRLSSQHKFFATQGLWHNHITTLEISVIFATVPRRLSIQPFLQLQLLEQSQPLRIEFICVEYWYRQALDWKDIVFEGFGRGGRGAILQEVFREAQRRPGTDNSDESNSATLVILGFIQKVYLCGVALARGVDSCIGNHVTKCRSDRSRPMQSSRGLDNHGYESYEPCSFLAALAPVASMAPIPTTGRGRSAIFEMISKQMEGGNGALPRLIGRGRSISDLPLPADLYLPLGRGRSMLLPPPQVDQAAGGDQGAIGGMPRLMGRGRSAQHQGLVGETAAPAFLVPQALQPTAPVSSGLQRVSPPQRISPPPSTAGEKRMEQMSLEEKEPVIRRGESGVVAHIEEVNPHLCGGIVETHLGKITPSSPERGSNLNLPVLSSLAQHRFSTSANYATETFRFFVDSPLLQAASLNCSANYISLILEPGKGVYEYEVKFEPEVDAMNIKFQLISSLFGKKRTFDGTILYLPQKLDEEIKRYNETTKTGLQVTITIIYKRQKRLGECVHLYNVLFKRIMVVLDLIRHGRNHYNPREAQVIPQYKLEVWPGYVTAVDEYEGGIQLCFDASHRVLRTQTVLDTMREYVSKYPTNFKDELFKAVIGQSVLTRYNNKLYRVDDVMWNKTPADTFEKHGKLTTFADYYKDQYDLAISDMNQPLLVSRVKSKFKDETREQIVCLVPEFCFLTGLTDSMRNDYQLMKSIAMYTRITPNQRQMALQKFINNVNQSQEASQLLLDWGLKLSPTTVRLEGRTLNPEAIMFGKNGKFPGSSQADWGSQCTRNQVLVAVKPALGEQQCSRYLAVLPSSPPHSYVRMRTTVKHHAAGTVNLNNWVVVYVPKDQRVSNDFVSTMKRVGPQMGIMVSDANMVPLRDDRVETFLRALRESITPSTQIVVIICPSARTDRYSAIKKLCCVEKPIASQVINSRTIMKQDKIRSVTQKICLQMNCKLGGSLWRVQIPFKNVMVCGVDSYHDTEYKGKSWAGFVASLDGDMTKWYSRVAIQLPSQELLDTLVAMLINAIHRYKEENHQFPDKIIFYRDGVGDGQLNTTLKHEIPQIENCFPKICQGYSPKLTFVVCQKRINTRIFADLGGSRGGLDNPPPGSIMDHTITRRQWYDFFLVSQHVRQGTVTPTHYVVVYDSANMKPDHVQRFTYKMCHMYYNWPGTIRVPAPCQYAHKLAQLVGMNIKKEFSEQLADRLKVTHPGWVAKLQLPYDRETAVLDTLHCCLALSIGRKVSFSWARNMDCGVVQAVERMGGAVCASAEERYKGRLNKEAQQTFFGYHAVQ</sequence>
<feature type="compositionally biased region" description="Polar residues" evidence="17">
    <location>
        <begin position="3760"/>
        <end position="3772"/>
    </location>
</feature>
<reference evidence="21" key="1">
    <citation type="submission" date="2020-11" db="EMBL/GenBank/DDBJ databases">
        <authorList>
            <person name="Tran Van P."/>
        </authorList>
    </citation>
    <scope>NUCLEOTIDE SEQUENCE</scope>
</reference>
<keyword evidence="10" id="KW-0175">Coiled coil</keyword>
<feature type="compositionally biased region" description="Polar residues" evidence="17">
    <location>
        <begin position="3318"/>
        <end position="3335"/>
    </location>
</feature>
<dbReference type="PROSITE" id="PS50822">
    <property type="entry name" value="PIWI"/>
    <property type="match status" value="1"/>
</dbReference>
<dbReference type="InterPro" id="IPR023088">
    <property type="entry name" value="PDEase"/>
</dbReference>
<feature type="compositionally biased region" description="Low complexity" evidence="17">
    <location>
        <begin position="1440"/>
        <end position="1456"/>
    </location>
</feature>
<dbReference type="GO" id="GO:0045087">
    <property type="term" value="P:innate immune response"/>
    <property type="evidence" value="ECO:0007669"/>
    <property type="project" value="TreeGrafter"/>
</dbReference>
<evidence type="ECO:0000256" key="7">
    <source>
        <dbReference type="ARBA" id="ARBA00022782"/>
    </source>
</evidence>
<comment type="cofactor">
    <cofactor evidence="16">
        <name>a divalent metal cation</name>
        <dbReference type="ChEBI" id="CHEBI:60240"/>
    </cofactor>
    <text evidence="16">Binds 2 divalent metal cations per subunit. Site 1 may preferentially bind zinc ions, while site 2 has a preference for magnesium and/or manganese ions.</text>
</comment>
<dbReference type="Gene3D" id="3.30.450.40">
    <property type="match status" value="1"/>
</dbReference>
<dbReference type="PROSITE" id="PS50297">
    <property type="entry name" value="ANK_REP_REGION"/>
    <property type="match status" value="18"/>
</dbReference>